<evidence type="ECO:0000313" key="1">
    <source>
        <dbReference type="EMBL" id="CAJ2509765.1"/>
    </source>
</evidence>
<dbReference type="EMBL" id="CAUWAG010000013">
    <property type="protein sequence ID" value="CAJ2509765.1"/>
    <property type="molecule type" value="Genomic_DNA"/>
</dbReference>
<dbReference type="SUPFAM" id="SSF53335">
    <property type="entry name" value="S-adenosyl-L-methionine-dependent methyltransferases"/>
    <property type="match status" value="1"/>
</dbReference>
<dbReference type="GO" id="GO:0008168">
    <property type="term" value="F:methyltransferase activity"/>
    <property type="evidence" value="ECO:0007669"/>
    <property type="project" value="InterPro"/>
</dbReference>
<reference evidence="1" key="1">
    <citation type="submission" date="2023-10" db="EMBL/GenBank/DDBJ databases">
        <authorList>
            <person name="Hackl T."/>
        </authorList>
    </citation>
    <scope>NUCLEOTIDE SEQUENCE</scope>
</reference>
<dbReference type="AlphaFoldDB" id="A0AAI8VRJ2"/>
<dbReference type="InterPro" id="IPR029058">
    <property type="entry name" value="AB_hydrolase_fold"/>
</dbReference>
<sequence length="225" mass="25468">MEHEVFAPQTVQADVYFFRMAFRNWNDKTAVNILKAQIPGLRPGVKLLIQDACMREPGTAPISEERVSRAIDMSLKTFFNTRERLVTEDISDILEDKLTSHAVSQDEATRWVLDIVDKPRWEELGLKTDAQVRWVDVAFGLQRVARDDDPSGQVNGIDIFHAIPLKAVASSREVWVNEHLSRWADFSLELLRFHAVDGAHYTMIGPEQVASFAQILIGALKARGI</sequence>
<dbReference type="InterPro" id="IPR016461">
    <property type="entry name" value="COMT-like"/>
</dbReference>
<proteinExistence type="predicted"/>
<evidence type="ECO:0000313" key="2">
    <source>
        <dbReference type="Proteomes" id="UP001295740"/>
    </source>
</evidence>
<dbReference type="SUPFAM" id="SSF53474">
    <property type="entry name" value="alpha/beta-Hydrolases"/>
    <property type="match status" value="1"/>
</dbReference>
<organism evidence="1 2">
    <name type="scientific">Anthostomella pinea</name>
    <dbReference type="NCBI Taxonomy" id="933095"/>
    <lineage>
        <taxon>Eukaryota</taxon>
        <taxon>Fungi</taxon>
        <taxon>Dikarya</taxon>
        <taxon>Ascomycota</taxon>
        <taxon>Pezizomycotina</taxon>
        <taxon>Sordariomycetes</taxon>
        <taxon>Xylariomycetidae</taxon>
        <taxon>Xylariales</taxon>
        <taxon>Xylariaceae</taxon>
        <taxon>Anthostomella</taxon>
    </lineage>
</organism>
<dbReference type="Proteomes" id="UP001295740">
    <property type="component" value="Unassembled WGS sequence"/>
</dbReference>
<accession>A0AAI8VRJ2</accession>
<name>A0AAI8VRJ2_9PEZI</name>
<keyword evidence="2" id="KW-1185">Reference proteome</keyword>
<protein>
    <submittedName>
        <fullName evidence="1">Uu.00g056650.m01.CDS01</fullName>
    </submittedName>
</protein>
<dbReference type="PANTHER" id="PTHR43712:SF12">
    <property type="entry name" value="STERIGMATOCYSTIN 8-O-METHYLTRANSFERASE"/>
    <property type="match status" value="1"/>
</dbReference>
<dbReference type="PROSITE" id="PS51683">
    <property type="entry name" value="SAM_OMT_II"/>
    <property type="match status" value="1"/>
</dbReference>
<dbReference type="InterPro" id="IPR029063">
    <property type="entry name" value="SAM-dependent_MTases_sf"/>
</dbReference>
<comment type="caution">
    <text evidence="1">The sequence shown here is derived from an EMBL/GenBank/DDBJ whole genome shotgun (WGS) entry which is preliminary data.</text>
</comment>
<dbReference type="Gene3D" id="3.40.50.150">
    <property type="entry name" value="Vaccinia Virus protein VP39"/>
    <property type="match status" value="1"/>
</dbReference>
<dbReference type="PANTHER" id="PTHR43712">
    <property type="entry name" value="PUTATIVE (AFU_ORTHOLOGUE AFUA_4G14580)-RELATED"/>
    <property type="match status" value="1"/>
</dbReference>
<gene>
    <name evidence="1" type="ORF">KHLLAP_LOCUS10233</name>
</gene>